<name>A0ABQ2CZL1_9DEIO</name>
<dbReference type="EMBL" id="BMOD01000007">
    <property type="protein sequence ID" value="GGJ36583.1"/>
    <property type="molecule type" value="Genomic_DNA"/>
</dbReference>
<keyword evidence="1" id="KW-0812">Transmembrane</keyword>
<evidence type="ECO:0000256" key="1">
    <source>
        <dbReference type="SAM" id="Phobius"/>
    </source>
</evidence>
<protein>
    <submittedName>
        <fullName evidence="2">Uncharacterized protein</fullName>
    </submittedName>
</protein>
<accession>A0ABQ2CZL1</accession>
<organism evidence="2 3">
    <name type="scientific">Deinococcus roseus</name>
    <dbReference type="NCBI Taxonomy" id="392414"/>
    <lineage>
        <taxon>Bacteria</taxon>
        <taxon>Thermotogati</taxon>
        <taxon>Deinococcota</taxon>
        <taxon>Deinococci</taxon>
        <taxon>Deinococcales</taxon>
        <taxon>Deinococcaceae</taxon>
        <taxon>Deinococcus</taxon>
    </lineage>
</organism>
<feature type="transmembrane region" description="Helical" evidence="1">
    <location>
        <begin position="26"/>
        <end position="45"/>
    </location>
</feature>
<dbReference type="Proteomes" id="UP000632222">
    <property type="component" value="Unassembled WGS sequence"/>
</dbReference>
<sequence length="49" mass="5270">MWGSLVGVLIMAVVNNALVHFSVNPLLNEVVIGCLIVLAVTLDCLRHRG</sequence>
<gene>
    <name evidence="2" type="ORF">GCM10008938_23420</name>
</gene>
<keyword evidence="1" id="KW-0472">Membrane</keyword>
<keyword evidence="1" id="KW-1133">Transmembrane helix</keyword>
<reference evidence="3" key="1">
    <citation type="journal article" date="2019" name="Int. J. Syst. Evol. Microbiol.">
        <title>The Global Catalogue of Microorganisms (GCM) 10K type strain sequencing project: providing services to taxonomists for standard genome sequencing and annotation.</title>
        <authorList>
            <consortium name="The Broad Institute Genomics Platform"/>
            <consortium name="The Broad Institute Genome Sequencing Center for Infectious Disease"/>
            <person name="Wu L."/>
            <person name="Ma J."/>
        </authorList>
    </citation>
    <scope>NUCLEOTIDE SEQUENCE [LARGE SCALE GENOMIC DNA]</scope>
    <source>
        <strain evidence="3">JCM 14370</strain>
    </source>
</reference>
<comment type="caution">
    <text evidence="2">The sequence shown here is derived from an EMBL/GenBank/DDBJ whole genome shotgun (WGS) entry which is preliminary data.</text>
</comment>
<evidence type="ECO:0000313" key="2">
    <source>
        <dbReference type="EMBL" id="GGJ36583.1"/>
    </source>
</evidence>
<proteinExistence type="predicted"/>
<evidence type="ECO:0000313" key="3">
    <source>
        <dbReference type="Proteomes" id="UP000632222"/>
    </source>
</evidence>
<keyword evidence="3" id="KW-1185">Reference proteome</keyword>